<gene>
    <name evidence="2" type="ORF">ACFPXP_03710</name>
</gene>
<accession>A0ABW1IL30</accession>
<organism evidence="2 3">
    <name type="scientific">Marinicrinis lubricantis</name>
    <dbReference type="NCBI Taxonomy" id="2086470"/>
    <lineage>
        <taxon>Bacteria</taxon>
        <taxon>Bacillati</taxon>
        <taxon>Bacillota</taxon>
        <taxon>Bacilli</taxon>
        <taxon>Bacillales</taxon>
        <taxon>Paenibacillaceae</taxon>
    </lineage>
</organism>
<name>A0ABW1IL30_9BACL</name>
<evidence type="ECO:0000313" key="2">
    <source>
        <dbReference type="EMBL" id="MFC5985543.1"/>
    </source>
</evidence>
<dbReference type="Proteomes" id="UP001596250">
    <property type="component" value="Unassembled WGS sequence"/>
</dbReference>
<keyword evidence="1" id="KW-0472">Membrane</keyword>
<proteinExistence type="predicted"/>
<comment type="caution">
    <text evidence="2">The sequence shown here is derived from an EMBL/GenBank/DDBJ whole genome shotgun (WGS) entry which is preliminary data.</text>
</comment>
<protein>
    <recommendedName>
        <fullName evidence="4">SGNH hydrolase-type esterase domain-containing protein</fullName>
    </recommendedName>
</protein>
<dbReference type="InterPro" id="IPR036514">
    <property type="entry name" value="SGNH_hydro_sf"/>
</dbReference>
<dbReference type="SUPFAM" id="SSF52266">
    <property type="entry name" value="SGNH hydrolase"/>
    <property type="match status" value="1"/>
</dbReference>
<dbReference type="Gene3D" id="3.40.50.1110">
    <property type="entry name" value="SGNH hydrolase"/>
    <property type="match status" value="1"/>
</dbReference>
<keyword evidence="1" id="KW-0812">Transmembrane</keyword>
<evidence type="ECO:0000256" key="1">
    <source>
        <dbReference type="SAM" id="Phobius"/>
    </source>
</evidence>
<evidence type="ECO:0000313" key="3">
    <source>
        <dbReference type="Proteomes" id="UP001596250"/>
    </source>
</evidence>
<dbReference type="EMBL" id="JBHSQV010000027">
    <property type="protein sequence ID" value="MFC5985543.1"/>
    <property type="molecule type" value="Genomic_DNA"/>
</dbReference>
<sequence>MTSFTSNSNGHDGLSRKTKSKGKKTLLRSSIGLSGFIVLLILAEVFIFRNLAFYGKSPGFIGQIAEMDASFQAENAEQIQVGIFGDSLGMDALRPDVMASASGMQEGSIYNFSLSGGSAYDIAQIYKQYEDELPNMKQAIVVINEHQFNNAEAAEDIKFKYFAGISDRLKVMNSDNYGDLLLGWMLKSYDMRTIWTMMWDKYRKGELRDEVPIHNGGLAPVEWSPPKDREPAYAKEVADRWFENYDLEGVRTEAFERMLADMQQRGIEIVLVQLPRSEHFEKESSSIYMKEQNMYLDLMQELADQYGAVLDVLPKDLLTFPDHFRDVNHVNPAGAEIVSNYVSAKWLIPQD</sequence>
<keyword evidence="3" id="KW-1185">Reference proteome</keyword>
<dbReference type="RefSeq" id="WP_379892480.1">
    <property type="nucleotide sequence ID" value="NZ_CBCSCT010000009.1"/>
</dbReference>
<reference evidence="3" key="1">
    <citation type="journal article" date="2019" name="Int. J. Syst. Evol. Microbiol.">
        <title>The Global Catalogue of Microorganisms (GCM) 10K type strain sequencing project: providing services to taxonomists for standard genome sequencing and annotation.</title>
        <authorList>
            <consortium name="The Broad Institute Genomics Platform"/>
            <consortium name="The Broad Institute Genome Sequencing Center for Infectious Disease"/>
            <person name="Wu L."/>
            <person name="Ma J."/>
        </authorList>
    </citation>
    <scope>NUCLEOTIDE SEQUENCE [LARGE SCALE GENOMIC DNA]</scope>
    <source>
        <strain evidence="3">CCM 8749</strain>
    </source>
</reference>
<evidence type="ECO:0008006" key="4">
    <source>
        <dbReference type="Google" id="ProtNLM"/>
    </source>
</evidence>
<feature type="transmembrane region" description="Helical" evidence="1">
    <location>
        <begin position="26"/>
        <end position="48"/>
    </location>
</feature>
<keyword evidence="1" id="KW-1133">Transmembrane helix</keyword>